<dbReference type="SMART" id="SM00646">
    <property type="entry name" value="Ami_3"/>
    <property type="match status" value="1"/>
</dbReference>
<dbReference type="Pfam" id="PF01520">
    <property type="entry name" value="Amidase_3"/>
    <property type="match status" value="1"/>
</dbReference>
<keyword evidence="4" id="KW-1133">Transmembrane helix</keyword>
<dbReference type="Pfam" id="PF05569">
    <property type="entry name" value="Peptidase_M56"/>
    <property type="match status" value="1"/>
</dbReference>
<gene>
    <name evidence="6" type="ORF">BC659_0566</name>
</gene>
<feature type="domain" description="MurNAc-LAA" evidence="5">
    <location>
        <begin position="401"/>
        <end position="527"/>
    </location>
</feature>
<dbReference type="GO" id="GO:0009253">
    <property type="term" value="P:peptidoglycan catabolic process"/>
    <property type="evidence" value="ECO:0007669"/>
    <property type="project" value="InterPro"/>
</dbReference>
<dbReference type="PANTHER" id="PTHR30404:SF0">
    <property type="entry name" value="N-ACETYLMURAMOYL-L-ALANINE AMIDASE AMIC"/>
    <property type="match status" value="1"/>
</dbReference>
<keyword evidence="4" id="KW-0472">Membrane</keyword>
<keyword evidence="7" id="KW-1185">Reference proteome</keyword>
<sequence length="787" mass="89236">MLSTAYYFLQVILCSAIMMGYYWLALRNKKFHQYNRFYLLAVVLLSWTVPLIKIQWITTYSSEQQVIRFLSVVADNNSEIEAVVESKGFHWSLEGIAWFVYLLMGFLLLILLIRAFYRIYVLLKTNSCKRVEDVYLIITQAEGTPFSFFRYIFWNEEIDIRSASGKQILQHELTHVQQKHSVDKLLIQLMLIPGWFNPFFWLLKKEMEMIHEFIADKKAVGDGDTAALAQMLLTAVYPKHRFDLTHPFFFSPIKRRLQMLTNHKNPRFSYIRRLVILPLLAVVIVLFAFRNKEYRAKHPISVKNVLESVINDVKTSPRSGVIIKDIDLETLAPMKLSKTYRIIINPGHGGEDLGARGVNGITESALTLQLAKMLKEKNTNPQLDIILTRSTDEFHNVVQVAEKANALSPDLFVSIHMNSAAPIRKNGKQIGYNQQKGAEIYVADKAKAFDYDKSYQLANWIGNVLTETGTTFQGIKSRSKGIYVLQAIKCPSVLVEAGYLTHKEEAALLQTATYQEKMVRAMLQGIERYLATTEKGTDLKLAEINPDESAQRKESIPGIEFMANRLTLKEDKQGKTEYIKLEGSPYFKFRDQFSSLEGVLFLLDGKKVSYDDLLNVSPDNIQEIKIIKDQASILALTKEAVTGVIQISSKQPASFKATSDLIKDGKPIHFTAGFDEITGNGLVQRQEPVSFPGGDTAWRKFLERNLNRDIPVEKGAPPGKYVVKVSFIVDKQGKISEVKVVDDPGYGTAPEVVRLVAKGPNWKPATVNGKPVVSRYEKTVTFMISEE</sequence>
<dbReference type="EC" id="3.5.1.28" evidence="2"/>
<feature type="transmembrane region" description="Helical" evidence="4">
    <location>
        <begin position="6"/>
        <end position="25"/>
    </location>
</feature>
<dbReference type="GO" id="GO:0055085">
    <property type="term" value="P:transmembrane transport"/>
    <property type="evidence" value="ECO:0007669"/>
    <property type="project" value="InterPro"/>
</dbReference>
<reference evidence="6 7" key="1">
    <citation type="submission" date="2019-03" db="EMBL/GenBank/DDBJ databases">
        <title>Genomic Encyclopedia of Archaeal and Bacterial Type Strains, Phase II (KMG-II): from individual species to whole genera.</title>
        <authorList>
            <person name="Goeker M."/>
        </authorList>
    </citation>
    <scope>NUCLEOTIDE SEQUENCE [LARGE SCALE GENOMIC DNA]</scope>
    <source>
        <strain evidence="6 7">DSM 28323</strain>
    </source>
</reference>
<evidence type="ECO:0000313" key="7">
    <source>
        <dbReference type="Proteomes" id="UP000295741"/>
    </source>
</evidence>
<feature type="transmembrane region" description="Helical" evidence="4">
    <location>
        <begin position="37"/>
        <end position="57"/>
    </location>
</feature>
<protein>
    <recommendedName>
        <fullName evidence="2">N-acetylmuramoyl-L-alanine amidase</fullName>
        <ecNumber evidence="2">3.5.1.28</ecNumber>
    </recommendedName>
</protein>
<dbReference type="Gene3D" id="2.170.130.10">
    <property type="entry name" value="TonB-dependent receptor, plug domain"/>
    <property type="match status" value="1"/>
</dbReference>
<dbReference type="AlphaFoldDB" id="A0A4R6J015"/>
<keyword evidence="3" id="KW-0378">Hydrolase</keyword>
<evidence type="ECO:0000256" key="2">
    <source>
        <dbReference type="ARBA" id="ARBA00011901"/>
    </source>
</evidence>
<dbReference type="InterPro" id="IPR050695">
    <property type="entry name" value="N-acetylmuramoyl_amidase_3"/>
</dbReference>
<dbReference type="SUPFAM" id="SSF53187">
    <property type="entry name" value="Zn-dependent exopeptidases"/>
    <property type="match status" value="1"/>
</dbReference>
<dbReference type="OrthoDB" id="9814002at2"/>
<dbReference type="RefSeq" id="WP_133473059.1">
    <property type="nucleotide sequence ID" value="NZ_SNWP01000010.1"/>
</dbReference>
<dbReference type="InterPro" id="IPR037682">
    <property type="entry name" value="TonB_C"/>
</dbReference>
<keyword evidence="4" id="KW-0812">Transmembrane</keyword>
<name>A0A4R6J015_9BACT</name>
<comment type="caution">
    <text evidence="6">The sequence shown here is derived from an EMBL/GenBank/DDBJ whole genome shotgun (WGS) entry which is preliminary data.</text>
</comment>
<dbReference type="InterPro" id="IPR002508">
    <property type="entry name" value="MurNAc-LAA_cat"/>
</dbReference>
<organism evidence="6 7">
    <name type="scientific">Sediminibacterium goheungense</name>
    <dbReference type="NCBI Taxonomy" id="1086393"/>
    <lineage>
        <taxon>Bacteria</taxon>
        <taxon>Pseudomonadati</taxon>
        <taxon>Bacteroidota</taxon>
        <taxon>Chitinophagia</taxon>
        <taxon>Chitinophagales</taxon>
        <taxon>Chitinophagaceae</taxon>
        <taxon>Sediminibacterium</taxon>
    </lineage>
</organism>
<dbReference type="SUPFAM" id="SSF74653">
    <property type="entry name" value="TolA/TonB C-terminal domain"/>
    <property type="match status" value="1"/>
</dbReference>
<dbReference type="InterPro" id="IPR008756">
    <property type="entry name" value="Peptidase_M56"/>
</dbReference>
<evidence type="ECO:0000256" key="4">
    <source>
        <dbReference type="SAM" id="Phobius"/>
    </source>
</evidence>
<evidence type="ECO:0000313" key="6">
    <source>
        <dbReference type="EMBL" id="TDO28500.1"/>
    </source>
</evidence>
<dbReference type="EMBL" id="SNWP01000010">
    <property type="protein sequence ID" value="TDO28500.1"/>
    <property type="molecule type" value="Genomic_DNA"/>
</dbReference>
<dbReference type="GO" id="GO:0030288">
    <property type="term" value="C:outer membrane-bounded periplasmic space"/>
    <property type="evidence" value="ECO:0007669"/>
    <property type="project" value="TreeGrafter"/>
</dbReference>
<evidence type="ECO:0000256" key="3">
    <source>
        <dbReference type="ARBA" id="ARBA00022801"/>
    </source>
</evidence>
<dbReference type="PANTHER" id="PTHR30404">
    <property type="entry name" value="N-ACETYLMURAMOYL-L-ALANINE AMIDASE"/>
    <property type="match status" value="1"/>
</dbReference>
<feature type="transmembrane region" description="Helical" evidence="4">
    <location>
        <begin position="96"/>
        <end position="117"/>
    </location>
</feature>
<dbReference type="SUPFAM" id="SSF56935">
    <property type="entry name" value="Porins"/>
    <property type="match status" value="1"/>
</dbReference>
<dbReference type="GO" id="GO:0008745">
    <property type="term" value="F:N-acetylmuramoyl-L-alanine amidase activity"/>
    <property type="evidence" value="ECO:0007669"/>
    <property type="project" value="UniProtKB-EC"/>
</dbReference>
<dbReference type="Gene3D" id="3.30.1150.10">
    <property type="match status" value="1"/>
</dbReference>
<evidence type="ECO:0000259" key="5">
    <source>
        <dbReference type="SMART" id="SM00646"/>
    </source>
</evidence>
<dbReference type="CDD" id="cd02696">
    <property type="entry name" value="MurNAc-LAA"/>
    <property type="match status" value="1"/>
</dbReference>
<accession>A0A4R6J015</accession>
<dbReference type="Proteomes" id="UP000295741">
    <property type="component" value="Unassembled WGS sequence"/>
</dbReference>
<evidence type="ECO:0000256" key="1">
    <source>
        <dbReference type="ARBA" id="ARBA00001561"/>
    </source>
</evidence>
<comment type="catalytic activity">
    <reaction evidence="1">
        <text>Hydrolyzes the link between N-acetylmuramoyl residues and L-amino acid residues in certain cell-wall glycopeptides.</text>
        <dbReference type="EC" id="3.5.1.28"/>
    </reaction>
</comment>
<dbReference type="Pfam" id="PF03544">
    <property type="entry name" value="TonB_C"/>
    <property type="match status" value="1"/>
</dbReference>
<dbReference type="Gene3D" id="3.40.630.40">
    <property type="entry name" value="Zn-dependent exopeptidases"/>
    <property type="match status" value="1"/>
</dbReference>
<dbReference type="InterPro" id="IPR037066">
    <property type="entry name" value="Plug_dom_sf"/>
</dbReference>
<proteinExistence type="predicted"/>
<feature type="transmembrane region" description="Helical" evidence="4">
    <location>
        <begin position="270"/>
        <end position="289"/>
    </location>
</feature>